<organism evidence="2 3">
    <name type="scientific">Cannabis sativa</name>
    <name type="common">Hemp</name>
    <name type="synonym">Marijuana</name>
    <dbReference type="NCBI Taxonomy" id="3483"/>
    <lineage>
        <taxon>Eukaryota</taxon>
        <taxon>Viridiplantae</taxon>
        <taxon>Streptophyta</taxon>
        <taxon>Embryophyta</taxon>
        <taxon>Tracheophyta</taxon>
        <taxon>Spermatophyta</taxon>
        <taxon>Magnoliopsida</taxon>
        <taxon>eudicotyledons</taxon>
        <taxon>Gunneridae</taxon>
        <taxon>Pentapetalae</taxon>
        <taxon>rosids</taxon>
        <taxon>fabids</taxon>
        <taxon>Rosales</taxon>
        <taxon>Cannabaceae</taxon>
        <taxon>Cannabis</taxon>
    </lineage>
</organism>
<proteinExistence type="predicted"/>
<protein>
    <submittedName>
        <fullName evidence="2">Uncharacterized protein</fullName>
    </submittedName>
</protein>
<reference evidence="2 3" key="1">
    <citation type="journal article" date="2020" name="bioRxiv">
        <title>Sequence and annotation of 42 cannabis genomes reveals extensive copy number variation in cannabinoid synthesis and pathogen resistance genes.</title>
        <authorList>
            <person name="Mckernan K.J."/>
            <person name="Helbert Y."/>
            <person name="Kane L.T."/>
            <person name="Ebling H."/>
            <person name="Zhang L."/>
            <person name="Liu B."/>
            <person name="Eaton Z."/>
            <person name="Mclaughlin S."/>
            <person name="Kingan S."/>
            <person name="Baybayan P."/>
            <person name="Concepcion G."/>
            <person name="Jordan M."/>
            <person name="Riva A."/>
            <person name="Barbazuk W."/>
            <person name="Harkins T."/>
        </authorList>
    </citation>
    <scope>NUCLEOTIDE SEQUENCE [LARGE SCALE GENOMIC DNA]</scope>
    <source>
        <strain evidence="3">cv. Jamaican Lion 4</strain>
        <tissue evidence="2">Leaf</tissue>
    </source>
</reference>
<name>A0A7J6EVX0_CANSA</name>
<evidence type="ECO:0000313" key="3">
    <source>
        <dbReference type="Proteomes" id="UP000525078"/>
    </source>
</evidence>
<evidence type="ECO:0000313" key="2">
    <source>
        <dbReference type="EMBL" id="KAF4362561.1"/>
    </source>
</evidence>
<feature type="region of interest" description="Disordered" evidence="1">
    <location>
        <begin position="26"/>
        <end position="48"/>
    </location>
</feature>
<dbReference type="InterPro" id="IPR036376">
    <property type="entry name" value="RuBisCO_lsu_C_sf"/>
</dbReference>
<dbReference type="SUPFAM" id="SSF51649">
    <property type="entry name" value="RuBisCo, C-terminal domain"/>
    <property type="match status" value="1"/>
</dbReference>
<dbReference type="EMBL" id="JAATIP010000182">
    <property type="protein sequence ID" value="KAF4362561.1"/>
    <property type="molecule type" value="Genomic_DNA"/>
</dbReference>
<dbReference type="GO" id="GO:0000287">
    <property type="term" value="F:magnesium ion binding"/>
    <property type="evidence" value="ECO:0007669"/>
    <property type="project" value="InterPro"/>
</dbReference>
<dbReference type="Proteomes" id="UP000525078">
    <property type="component" value="Unassembled WGS sequence"/>
</dbReference>
<gene>
    <name evidence="2" type="ORF">F8388_011388</name>
</gene>
<accession>A0A7J6EVX0</accession>
<evidence type="ECO:0000256" key="1">
    <source>
        <dbReference type="SAM" id="MobiDB-lite"/>
    </source>
</evidence>
<comment type="caution">
    <text evidence="2">The sequence shown here is derived from an EMBL/GenBank/DDBJ whole genome shotgun (WGS) entry which is preliminary data.</text>
</comment>
<dbReference type="AlphaFoldDB" id="A0A7J6EVX0"/>
<sequence>MNGDNKFWGALWTMFKKDLKRERDGEASGMRGLGQGQRPRPPYPKDVGEGVISNTLKRDLARVGNEIIRETCKWSPELVVACEVWKEIKFEFEWILSRLISSFLTEFKYGMEQFYSTTNTKLQSKLPRTADTKLNSSLGNQLDLIT</sequence>
<dbReference type="Gene3D" id="3.20.20.110">
    <property type="entry name" value="Ribulose bisphosphate carboxylase, large subunit, C-terminal domain"/>
    <property type="match status" value="1"/>
</dbReference>